<dbReference type="GO" id="GO:0005829">
    <property type="term" value="C:cytosol"/>
    <property type="evidence" value="ECO:0007669"/>
    <property type="project" value="GOC"/>
</dbReference>
<dbReference type="GO" id="GO:0019905">
    <property type="term" value="F:syntaxin binding"/>
    <property type="evidence" value="ECO:0007669"/>
    <property type="project" value="TreeGrafter"/>
</dbReference>
<keyword evidence="6" id="KW-0175">Coiled coil</keyword>
<proteinExistence type="inferred from homology"/>
<accession>A0A4C1U9P9</accession>
<dbReference type="InterPro" id="IPR012501">
    <property type="entry name" value="Vps54_C"/>
</dbReference>
<dbReference type="PANTHER" id="PTHR12965:SF0">
    <property type="entry name" value="VACUOLAR PROTEIN SORTING-ASSOCIATED PROTEIN 54"/>
    <property type="match status" value="1"/>
</dbReference>
<keyword evidence="3" id="KW-0813">Transport</keyword>
<sequence length="219" mass="24470">MLSNEFQRFIVADINRSPLDQSELPERDKLVSIVSGILRLKELNFIETMKAEVITTAQALIKQCVIEIISERDGNTEIVLRGSNADNTWLLCNEETSQMDDVTGTENDEFWCKEELNTLEEKLKKMTVSLVDYCHERCCQLVLGAGAIQSAGLKTITTSNLALVSRSLQHEPLDKTSYQSRSSSGSTLSSAVLPRTQMMCDVVVWRNSRYSDIPRSSGG</sequence>
<dbReference type="AlphaFoldDB" id="A0A4C1U9P9"/>
<reference evidence="8 9" key="1">
    <citation type="journal article" date="2019" name="Commun. Biol.">
        <title>The bagworm genome reveals a unique fibroin gene that provides high tensile strength.</title>
        <authorList>
            <person name="Kono N."/>
            <person name="Nakamura H."/>
            <person name="Ohtoshi R."/>
            <person name="Tomita M."/>
            <person name="Numata K."/>
            <person name="Arakawa K."/>
        </authorList>
    </citation>
    <scope>NUCLEOTIDE SEQUENCE [LARGE SCALE GENOMIC DNA]</scope>
</reference>
<dbReference type="GO" id="GO:0015031">
    <property type="term" value="P:protein transport"/>
    <property type="evidence" value="ECO:0007669"/>
    <property type="project" value="UniProtKB-KW"/>
</dbReference>
<evidence type="ECO:0000313" key="8">
    <source>
        <dbReference type="EMBL" id="GBP22787.1"/>
    </source>
</evidence>
<protein>
    <submittedName>
        <fullName evidence="8">Vacuolar protein sorting-associated protein 54</fullName>
    </submittedName>
</protein>
<dbReference type="InterPro" id="IPR039745">
    <property type="entry name" value="Vps54"/>
</dbReference>
<organism evidence="8 9">
    <name type="scientific">Eumeta variegata</name>
    <name type="common">Bagworm moth</name>
    <name type="synonym">Eumeta japonica</name>
    <dbReference type="NCBI Taxonomy" id="151549"/>
    <lineage>
        <taxon>Eukaryota</taxon>
        <taxon>Metazoa</taxon>
        <taxon>Ecdysozoa</taxon>
        <taxon>Arthropoda</taxon>
        <taxon>Hexapoda</taxon>
        <taxon>Insecta</taxon>
        <taxon>Pterygota</taxon>
        <taxon>Neoptera</taxon>
        <taxon>Endopterygota</taxon>
        <taxon>Lepidoptera</taxon>
        <taxon>Glossata</taxon>
        <taxon>Ditrysia</taxon>
        <taxon>Tineoidea</taxon>
        <taxon>Psychidae</taxon>
        <taxon>Oiketicinae</taxon>
        <taxon>Eumeta</taxon>
    </lineage>
</organism>
<keyword evidence="9" id="KW-1185">Reference proteome</keyword>
<keyword evidence="5" id="KW-0333">Golgi apparatus</keyword>
<evidence type="ECO:0000256" key="1">
    <source>
        <dbReference type="ARBA" id="ARBA00004601"/>
    </source>
</evidence>
<evidence type="ECO:0000256" key="2">
    <source>
        <dbReference type="ARBA" id="ARBA00009150"/>
    </source>
</evidence>
<name>A0A4C1U9P9_EUMVA</name>
<dbReference type="OrthoDB" id="10259024at2759"/>
<evidence type="ECO:0000256" key="3">
    <source>
        <dbReference type="ARBA" id="ARBA00022448"/>
    </source>
</evidence>
<comment type="caution">
    <text evidence="8">The sequence shown here is derived from an EMBL/GenBank/DDBJ whole genome shotgun (WGS) entry which is preliminary data.</text>
</comment>
<feature type="domain" description="Vacuolar protein sorting-associated protein 54 C-terminal" evidence="7">
    <location>
        <begin position="113"/>
        <end position="169"/>
    </location>
</feature>
<keyword evidence="4" id="KW-0653">Protein transport</keyword>
<evidence type="ECO:0000259" key="7">
    <source>
        <dbReference type="Pfam" id="PF07928"/>
    </source>
</evidence>
<evidence type="ECO:0000313" key="9">
    <source>
        <dbReference type="Proteomes" id="UP000299102"/>
    </source>
</evidence>
<dbReference type="STRING" id="151549.A0A4C1U9P9"/>
<evidence type="ECO:0000256" key="4">
    <source>
        <dbReference type="ARBA" id="ARBA00022927"/>
    </source>
</evidence>
<evidence type="ECO:0000256" key="6">
    <source>
        <dbReference type="ARBA" id="ARBA00023054"/>
    </source>
</evidence>
<dbReference type="PANTHER" id="PTHR12965">
    <property type="entry name" value="VACUOLAR PROTEIN SORTING 54"/>
    <property type="match status" value="1"/>
</dbReference>
<dbReference type="GO" id="GO:0006896">
    <property type="term" value="P:Golgi to vacuole transport"/>
    <property type="evidence" value="ECO:0007669"/>
    <property type="project" value="TreeGrafter"/>
</dbReference>
<gene>
    <name evidence="8" type="primary">scat</name>
    <name evidence="8" type="ORF">EVAR_13578_1</name>
</gene>
<dbReference type="GO" id="GO:0042147">
    <property type="term" value="P:retrograde transport, endosome to Golgi"/>
    <property type="evidence" value="ECO:0007669"/>
    <property type="project" value="InterPro"/>
</dbReference>
<comment type="similarity">
    <text evidence="2">Belongs to the VPS54 family.</text>
</comment>
<dbReference type="Pfam" id="PF07928">
    <property type="entry name" value="Vps54"/>
    <property type="match status" value="1"/>
</dbReference>
<dbReference type="EMBL" id="BGZK01000143">
    <property type="protein sequence ID" value="GBP22787.1"/>
    <property type="molecule type" value="Genomic_DNA"/>
</dbReference>
<dbReference type="GO" id="GO:0000938">
    <property type="term" value="C:GARP complex"/>
    <property type="evidence" value="ECO:0007669"/>
    <property type="project" value="InterPro"/>
</dbReference>
<comment type="subcellular location">
    <subcellularLocation>
        <location evidence="1">Golgi apparatus</location>
        <location evidence="1">trans-Golgi network</location>
    </subcellularLocation>
</comment>
<evidence type="ECO:0000256" key="5">
    <source>
        <dbReference type="ARBA" id="ARBA00023034"/>
    </source>
</evidence>
<dbReference type="Proteomes" id="UP000299102">
    <property type="component" value="Unassembled WGS sequence"/>
</dbReference>